<dbReference type="EMBL" id="KI536861">
    <property type="protein sequence ID" value="ESR44277.1"/>
    <property type="molecule type" value="Genomic_DNA"/>
</dbReference>
<dbReference type="Proteomes" id="UP000030687">
    <property type="component" value="Unassembled WGS sequence"/>
</dbReference>
<dbReference type="KEGG" id="cic:CICLE_v100136422m"/>
<reference evidence="1 2" key="1">
    <citation type="submission" date="2013-10" db="EMBL/GenBank/DDBJ databases">
        <authorList>
            <consortium name="International Citrus Genome Consortium"/>
            <person name="Jenkins J."/>
            <person name="Schmutz J."/>
            <person name="Prochnik S."/>
            <person name="Rokhsar D."/>
            <person name="Gmitter F."/>
            <person name="Ollitrault P."/>
            <person name="Machado M."/>
            <person name="Talon M."/>
            <person name="Wincker P."/>
            <person name="Jaillon O."/>
            <person name="Morgante M."/>
        </authorList>
    </citation>
    <scope>NUCLEOTIDE SEQUENCE</scope>
    <source>
        <strain evidence="2">cv. Clemenules</strain>
    </source>
</reference>
<dbReference type="InParanoid" id="V4SU63"/>
<keyword evidence="2" id="KW-1185">Reference proteome</keyword>
<dbReference type="Gramene" id="ESR44277">
    <property type="protein sequence ID" value="ESR44277"/>
    <property type="gene ID" value="CICLE_v100136422mg"/>
</dbReference>
<proteinExistence type="predicted"/>
<feature type="non-terminal residue" evidence="1">
    <location>
        <position position="1"/>
    </location>
</feature>
<evidence type="ECO:0000313" key="2">
    <source>
        <dbReference type="Proteomes" id="UP000030687"/>
    </source>
</evidence>
<organism evidence="1 2">
    <name type="scientific">Citrus clementina</name>
    <name type="common">Clementine</name>
    <name type="synonym">Citrus deliciosa x Citrus sinensis</name>
    <dbReference type="NCBI Taxonomy" id="85681"/>
    <lineage>
        <taxon>Eukaryota</taxon>
        <taxon>Viridiplantae</taxon>
        <taxon>Streptophyta</taxon>
        <taxon>Embryophyta</taxon>
        <taxon>Tracheophyta</taxon>
        <taxon>Spermatophyta</taxon>
        <taxon>Magnoliopsida</taxon>
        <taxon>eudicotyledons</taxon>
        <taxon>Gunneridae</taxon>
        <taxon>Pentapetalae</taxon>
        <taxon>rosids</taxon>
        <taxon>malvids</taxon>
        <taxon>Sapindales</taxon>
        <taxon>Rutaceae</taxon>
        <taxon>Aurantioideae</taxon>
        <taxon>Citrus</taxon>
    </lineage>
</organism>
<evidence type="ECO:0000313" key="1">
    <source>
        <dbReference type="EMBL" id="ESR44277.1"/>
    </source>
</evidence>
<accession>V4SU63</accession>
<sequence>ERCMGRAPFCMKKPDTKLMTCGIYGTVSKKCQSLLAL</sequence>
<gene>
    <name evidence="1" type="ORF">CICLE_v100136422mg</name>
</gene>
<dbReference type="AlphaFoldDB" id="V4SU63"/>
<protein>
    <submittedName>
        <fullName evidence="1">Uncharacterized protein</fullName>
    </submittedName>
</protein>
<name>V4SU63_CITCL</name>